<dbReference type="PANTHER" id="PTHR13774">
    <property type="entry name" value="PHENAZINE BIOSYNTHESIS PROTEIN"/>
    <property type="match status" value="1"/>
</dbReference>
<dbReference type="Gene3D" id="3.10.310.10">
    <property type="entry name" value="Diaminopimelate Epimerase, Chain A, domain 1"/>
    <property type="match status" value="2"/>
</dbReference>
<dbReference type="InterPro" id="IPR003719">
    <property type="entry name" value="Phenazine_PhzF-like"/>
</dbReference>
<dbReference type="EMBL" id="CP104874">
    <property type="protein sequence ID" value="WWF05069.1"/>
    <property type="molecule type" value="Genomic_DNA"/>
</dbReference>
<reference evidence="1 2" key="1">
    <citation type="submission" date="2022-09" db="EMBL/GenBank/DDBJ databases">
        <title>Complete genome sequence of Janibacter terrae strain COS04-44, PCL-degrading bacteria isolated from oil spilled coast.</title>
        <authorList>
            <person name="Park H."/>
            <person name="Kim J.Y."/>
            <person name="An S.H."/>
            <person name="Lee C.M."/>
            <person name="Weon H.-Y."/>
        </authorList>
    </citation>
    <scope>NUCLEOTIDE SEQUENCE [LARGE SCALE GENOMIC DNA]</scope>
    <source>
        <strain evidence="1 2">COS04-44</strain>
    </source>
</reference>
<organism evidence="1 2">
    <name type="scientific">Janibacter terrae</name>
    <dbReference type="NCBI Taxonomy" id="103817"/>
    <lineage>
        <taxon>Bacteria</taxon>
        <taxon>Bacillati</taxon>
        <taxon>Actinomycetota</taxon>
        <taxon>Actinomycetes</taxon>
        <taxon>Micrococcales</taxon>
        <taxon>Intrasporangiaceae</taxon>
        <taxon>Janibacter</taxon>
    </lineage>
</organism>
<name>A0ABZ2FCN3_9MICO</name>
<keyword evidence="2" id="KW-1185">Reference proteome</keyword>
<protein>
    <submittedName>
        <fullName evidence="1">PhzF family phenazine biosynthesis protein</fullName>
    </submittedName>
</protein>
<dbReference type="RefSeq" id="WP_338538166.1">
    <property type="nucleotide sequence ID" value="NZ_CP104874.1"/>
</dbReference>
<proteinExistence type="predicted"/>
<sequence>MPTHLPFAQVDVFAVTPYRGNPLAVVLDASGLTDEQMQAVARWTNLSETSFVLPPTSDAADYLVRIWTPQGELPFAGHPTLGTAHAWLEHGGSPRDADVVRQECGLGIVMVRRGAAGLAFAAPPLRRTGPLDDADVERVAVALGIGTEQILDHQWVDNGPRWCAVRLGSAEQVRAVEPDLTHAGDLEIGVVGMHPKGGPHLYEVRAFVPGLGVVEDPVTGSLNAGIAQWLIGAGVAPRRYTATQGSCVQRDGVISIEADDDGRVWVGGVTTTLVRGDISI</sequence>
<accession>A0ABZ2FCN3</accession>
<dbReference type="NCBIfam" id="TIGR00654">
    <property type="entry name" value="PhzF_family"/>
    <property type="match status" value="1"/>
</dbReference>
<dbReference type="PIRSF" id="PIRSF016184">
    <property type="entry name" value="PhzC_PhzF"/>
    <property type="match status" value="1"/>
</dbReference>
<evidence type="ECO:0000313" key="1">
    <source>
        <dbReference type="EMBL" id="WWF05069.1"/>
    </source>
</evidence>
<dbReference type="Proteomes" id="UP001381003">
    <property type="component" value="Chromosome"/>
</dbReference>
<dbReference type="SUPFAM" id="SSF54506">
    <property type="entry name" value="Diaminopimelate epimerase-like"/>
    <property type="match status" value="1"/>
</dbReference>
<gene>
    <name evidence="1" type="ORF">N5P18_15610</name>
</gene>
<dbReference type="Pfam" id="PF02567">
    <property type="entry name" value="PhzC-PhzF"/>
    <property type="match status" value="1"/>
</dbReference>
<dbReference type="PANTHER" id="PTHR13774:SF32">
    <property type="entry name" value="ANTISENSE-ENHANCING SEQUENCE 1"/>
    <property type="match status" value="1"/>
</dbReference>
<evidence type="ECO:0000313" key="2">
    <source>
        <dbReference type="Proteomes" id="UP001381003"/>
    </source>
</evidence>